<feature type="domain" description="RNA polymerase beta subunit protrusion" evidence="13">
    <location>
        <begin position="20"/>
        <end position="498"/>
    </location>
</feature>
<feature type="domain" description="DNA-directed RNA polymerase beta subunit external 1" evidence="15">
    <location>
        <begin position="591"/>
        <end position="656"/>
    </location>
</feature>
<dbReference type="InterPro" id="IPR007645">
    <property type="entry name" value="RNA_pol_Rpb2_3"/>
</dbReference>
<evidence type="ECO:0000256" key="8">
    <source>
        <dbReference type="RuleBase" id="RU363031"/>
    </source>
</evidence>
<dbReference type="NCBIfam" id="TIGR02013">
    <property type="entry name" value="rpoB"/>
    <property type="match status" value="1"/>
</dbReference>
<feature type="domain" description="RNA polymerase Rpb2" evidence="11">
    <location>
        <begin position="1280"/>
        <end position="1355"/>
    </location>
</feature>
<evidence type="ECO:0000256" key="1">
    <source>
        <dbReference type="ARBA" id="ARBA00022478"/>
    </source>
</evidence>
<keyword evidence="2 6" id="KW-0808">Transferase</keyword>
<dbReference type="CDD" id="cd00653">
    <property type="entry name" value="RNA_pol_B_RPB2"/>
    <property type="match status" value="1"/>
</dbReference>
<gene>
    <name evidence="6" type="primary">rpoB</name>
    <name evidence="16" type="ORF">SAMN02745728_00047</name>
</gene>
<evidence type="ECO:0000256" key="3">
    <source>
        <dbReference type="ARBA" id="ARBA00022695"/>
    </source>
</evidence>
<dbReference type="Pfam" id="PF10385">
    <property type="entry name" value="RNA_pol_Rpb2_45"/>
    <property type="match status" value="1"/>
</dbReference>
<dbReference type="GO" id="GO:0003677">
    <property type="term" value="F:DNA binding"/>
    <property type="evidence" value="ECO:0007669"/>
    <property type="project" value="UniProtKB-UniRule"/>
</dbReference>
<name>A0A1M7RRI0_9BACT</name>
<dbReference type="SUPFAM" id="SSF64484">
    <property type="entry name" value="beta and beta-prime subunits of DNA dependent RNA-polymerase"/>
    <property type="match status" value="1"/>
</dbReference>
<comment type="similarity">
    <text evidence="6 7">Belongs to the RNA polymerase beta chain family.</text>
</comment>
<dbReference type="PANTHER" id="PTHR20856">
    <property type="entry name" value="DNA-DIRECTED RNA POLYMERASE I SUBUNIT 2"/>
    <property type="match status" value="1"/>
</dbReference>
<dbReference type="Pfam" id="PF04563">
    <property type="entry name" value="RNA_pol_Rpb2_1"/>
    <property type="match status" value="1"/>
</dbReference>
<evidence type="ECO:0000256" key="5">
    <source>
        <dbReference type="ARBA" id="ARBA00048552"/>
    </source>
</evidence>
<dbReference type="InterPro" id="IPR010243">
    <property type="entry name" value="RNA_pol_bsu_bac"/>
</dbReference>
<organism evidence="16 17">
    <name type="scientific">Desulfovibrio litoralis DSM 11393</name>
    <dbReference type="NCBI Taxonomy" id="1121455"/>
    <lineage>
        <taxon>Bacteria</taxon>
        <taxon>Pseudomonadati</taxon>
        <taxon>Thermodesulfobacteriota</taxon>
        <taxon>Desulfovibrionia</taxon>
        <taxon>Desulfovibrionales</taxon>
        <taxon>Desulfovibrionaceae</taxon>
        <taxon>Desulfovibrio</taxon>
    </lineage>
</organism>
<keyword evidence="4 6" id="KW-0804">Transcription</keyword>
<evidence type="ECO:0000256" key="6">
    <source>
        <dbReference type="HAMAP-Rule" id="MF_01321"/>
    </source>
</evidence>
<dbReference type="PROSITE" id="PS01166">
    <property type="entry name" value="RNA_POL_BETA"/>
    <property type="match status" value="1"/>
</dbReference>
<keyword evidence="3 6" id="KW-0548">Nucleotidyltransferase</keyword>
<evidence type="ECO:0000259" key="14">
    <source>
        <dbReference type="Pfam" id="PF04565"/>
    </source>
</evidence>
<dbReference type="STRING" id="1121455.SAMN02745728_00047"/>
<dbReference type="Pfam" id="PF04561">
    <property type="entry name" value="RNA_pol_Rpb2_2"/>
    <property type="match status" value="2"/>
</dbReference>
<comment type="subunit">
    <text evidence="6 8">The RNAP catalytic core consists of 2 alpha, 1 beta, 1 beta' and 1 omega subunit. When a sigma factor is associated with the core the holoenzyme is formed, which can initiate transcription.</text>
</comment>
<dbReference type="InterPro" id="IPR007642">
    <property type="entry name" value="RNA_pol_Rpb2_2"/>
</dbReference>
<evidence type="ECO:0000259" key="12">
    <source>
        <dbReference type="Pfam" id="PF04561"/>
    </source>
</evidence>
<evidence type="ECO:0000313" key="16">
    <source>
        <dbReference type="EMBL" id="SHN48791.1"/>
    </source>
</evidence>
<evidence type="ECO:0000256" key="2">
    <source>
        <dbReference type="ARBA" id="ARBA00022679"/>
    </source>
</evidence>
<dbReference type="InterPro" id="IPR015712">
    <property type="entry name" value="DNA-dir_RNA_pol_su2"/>
</dbReference>
<dbReference type="InterPro" id="IPR019462">
    <property type="entry name" value="DNA-dir_RNA_pol_bsu_external_1"/>
</dbReference>
<keyword evidence="17" id="KW-1185">Reference proteome</keyword>
<evidence type="ECO:0000259" key="11">
    <source>
        <dbReference type="Pfam" id="PF04560"/>
    </source>
</evidence>
<dbReference type="GO" id="GO:0006351">
    <property type="term" value="P:DNA-templated transcription"/>
    <property type="evidence" value="ECO:0007669"/>
    <property type="project" value="UniProtKB-UniRule"/>
</dbReference>
<accession>A0A1M7RRI0</accession>
<dbReference type="GO" id="GO:0000428">
    <property type="term" value="C:DNA-directed RNA polymerase complex"/>
    <property type="evidence" value="ECO:0007669"/>
    <property type="project" value="UniProtKB-KW"/>
</dbReference>
<feature type="domain" description="RNA polymerase Rpb2" evidence="14">
    <location>
        <begin position="513"/>
        <end position="581"/>
    </location>
</feature>
<sequence>MGQLSKRFGKIDVTLPIPHLLNLQVDSYIKFLQLNEAERVPDEGLEGVFRSVFPIEDFNRTASLEYVSYEISEPKYDQDECISKGLTYESPIRIKVRLVVYDVDEASGNRSIRDIKEQDIYFGTVPLMTDKGTFIINGTERVIVNQLQRSPGIIFEHDSGRTHSSKKVLYSSRIIPMRGSWLDFDFDHKDILYVRIDRRRKMPATILFKAMGMTKDDILNYFYRKEYYTLDMSGRVFLEINENLYRKENSFADIADSKGNVILKAGRPINKRAWRQMLEAGVTQIEVAPEYVEGLFLAEDIIEPNTGEVLAESTDELSSALMTRLHELGINRIPVLYTNGPDTSSSLRDTLVLDKTTDVEAAQIEIFRRLRPSSPPTPEVAASYFDNLFRNGDYYDLSPVGRYKLNQRLGLDEPLTLRVLTDNDILQAIKILMHLKDTHGPADDIDHLGNRRVRPVGELVENQYRIGLVRMERAIKERMSLQEVATLMPHDLINPKPVAAVLKEFFGTSQLSQFMDQTNSLSEVTHKRRLSALGPGGLTRERAGFEVRDVHTSHYGRICPIETPEGPNIGLIVSLTTYAKVNDFGFIETPYRVVQENQITDEIRYLDASSEQGEVIAQANAVVDTEGNLSDSYVTTRVRGDVLMSPKEDVSLMDISPSQMVSISAALIPFLEHDDANRALMGSNMQRQAVPLLRSCKPIIGTGMEGEVARDSGACIIAEDDGVVRYSDANRIIVSYNNTDIAPNSGGVKAYNLQKYHKSNQNSCFGQKPVCLPGQVVKKGTVLADGPGIDTGDLALGKNLTVAFMPWCGYNFEDSILISEKCVSDDVFTSVHIEEFEVVARDTKLGPEEITRDIPNVSEEMLKDLDASGVIRIGANVKPDNILVGKITPKGETQLSPEEKLLRAIFGDKARDVKNTSLKVPPGIEGTVLAVKVFNRRSSEKDERTVLIENSELTMLDEKEKDHVKALGQTTREKIYALCLDKQLNTTLTGKKKGEVIAEEGAVATTEILDQVPLKKLANVFRSREVNDAIAEFLLEYDKQVDYIHNIYEVKREKAVEGDDLPPGVIKMVKVYIAVKRKLNVGDKMAGRHGNKGVVSCILPIEDMPFFADGRTVDIVLNPLGVPSRMNIGQIMETHLGWAAKELGGQLYDMLKKNLQDVRAEVKSVFDSPSVSKLVDAMSDEEFVASVKKMKDGIVVHTPVFDGANEDEIWGWLRKAGLPDDGKTNLYDGRTGEAFANRVTTGVMYILKLHHLVDEKIHARSTGPYSLVTQQPLGGKAQFGGQRLGEMEVWALEAYGASYLLQEFLTVKSDDVSGRVKMYEKIVKGDNFLEAGLPESFNVLVKELMSLGLDVTLHQEEGKKRPKRLSVFGDGHYETIRRPEQIIDRGDLDRSMDRDDDDDDDDLESLVFNQYEDDSDEDDKTSRDSDGYDFDGGSSHNSNEEDDEDE</sequence>
<dbReference type="FunFam" id="3.90.1800.10:FF:000001">
    <property type="entry name" value="DNA-directed RNA polymerase subunit beta"/>
    <property type="match status" value="1"/>
</dbReference>
<dbReference type="InterPro" id="IPR037033">
    <property type="entry name" value="DNA-dir_RNAP_su2_hyb_sf"/>
</dbReference>
<evidence type="ECO:0000259" key="13">
    <source>
        <dbReference type="Pfam" id="PF04563"/>
    </source>
</evidence>
<evidence type="ECO:0000259" key="10">
    <source>
        <dbReference type="Pfam" id="PF00562"/>
    </source>
</evidence>
<dbReference type="Pfam" id="PF04565">
    <property type="entry name" value="RNA_pol_Rpb2_3"/>
    <property type="match status" value="1"/>
</dbReference>
<dbReference type="HAMAP" id="MF_01321">
    <property type="entry name" value="RNApol_bact_RpoB"/>
    <property type="match status" value="1"/>
</dbReference>
<dbReference type="InterPro" id="IPR014724">
    <property type="entry name" value="RNA_pol_RPB2_OB-fold"/>
</dbReference>
<comment type="catalytic activity">
    <reaction evidence="5 6 8">
        <text>RNA(n) + a ribonucleoside 5'-triphosphate = RNA(n+1) + diphosphate</text>
        <dbReference type="Rhea" id="RHEA:21248"/>
        <dbReference type="Rhea" id="RHEA-COMP:14527"/>
        <dbReference type="Rhea" id="RHEA-COMP:17342"/>
        <dbReference type="ChEBI" id="CHEBI:33019"/>
        <dbReference type="ChEBI" id="CHEBI:61557"/>
        <dbReference type="ChEBI" id="CHEBI:140395"/>
        <dbReference type="EC" id="2.7.7.6"/>
    </reaction>
</comment>
<evidence type="ECO:0000259" key="15">
    <source>
        <dbReference type="Pfam" id="PF10385"/>
    </source>
</evidence>
<dbReference type="InterPro" id="IPR007644">
    <property type="entry name" value="RNA_pol_bsu_protrusion"/>
</dbReference>
<protein>
    <recommendedName>
        <fullName evidence="6 8">DNA-directed RNA polymerase subunit beta</fullName>
        <shortName evidence="6">RNAP subunit beta</shortName>
        <ecNumber evidence="6 8">2.7.7.6</ecNumber>
    </recommendedName>
    <alternativeName>
        <fullName evidence="6">RNA polymerase subunit beta</fullName>
    </alternativeName>
    <alternativeName>
        <fullName evidence="6">Transcriptase subunit beta</fullName>
    </alternativeName>
</protein>
<dbReference type="InterPro" id="IPR007121">
    <property type="entry name" value="RNA_pol_bsu_CS"/>
</dbReference>
<dbReference type="NCBIfam" id="NF001616">
    <property type="entry name" value="PRK00405.1"/>
    <property type="match status" value="1"/>
</dbReference>
<dbReference type="Gene3D" id="2.40.50.100">
    <property type="match status" value="1"/>
</dbReference>
<dbReference type="GO" id="GO:0003899">
    <property type="term" value="F:DNA-directed RNA polymerase activity"/>
    <property type="evidence" value="ECO:0007669"/>
    <property type="project" value="UniProtKB-UniRule"/>
</dbReference>
<keyword evidence="1 6" id="KW-0240">DNA-directed RNA polymerase</keyword>
<feature type="compositionally biased region" description="Acidic residues" evidence="9">
    <location>
        <begin position="1394"/>
        <end position="1404"/>
    </location>
</feature>
<dbReference type="Gene3D" id="3.90.1800.10">
    <property type="entry name" value="RNA polymerase alpha subunit dimerisation domain"/>
    <property type="match status" value="1"/>
</dbReference>
<reference evidence="16 17" key="1">
    <citation type="submission" date="2016-12" db="EMBL/GenBank/DDBJ databases">
        <authorList>
            <person name="Song W.-J."/>
            <person name="Kurnit D.M."/>
        </authorList>
    </citation>
    <scope>NUCLEOTIDE SEQUENCE [LARGE SCALE GENOMIC DNA]</scope>
    <source>
        <strain evidence="16 17">DSM 11393</strain>
    </source>
</reference>
<evidence type="ECO:0000313" key="17">
    <source>
        <dbReference type="Proteomes" id="UP000186469"/>
    </source>
</evidence>
<feature type="domain" description="DNA-directed RNA polymerase subunit 2 hybrid-binding" evidence="10">
    <location>
        <begin position="718"/>
        <end position="1278"/>
    </location>
</feature>
<dbReference type="EMBL" id="FRDI01000002">
    <property type="protein sequence ID" value="SHN48791.1"/>
    <property type="molecule type" value="Genomic_DNA"/>
</dbReference>
<dbReference type="Pfam" id="PF04560">
    <property type="entry name" value="RNA_pol_Rpb2_7"/>
    <property type="match status" value="1"/>
</dbReference>
<dbReference type="EC" id="2.7.7.6" evidence="6 8"/>
<dbReference type="InterPro" id="IPR007120">
    <property type="entry name" value="DNA-dir_RNAP_su2_dom"/>
</dbReference>
<dbReference type="GO" id="GO:0032549">
    <property type="term" value="F:ribonucleoside binding"/>
    <property type="evidence" value="ECO:0007669"/>
    <property type="project" value="InterPro"/>
</dbReference>
<dbReference type="Proteomes" id="UP000186469">
    <property type="component" value="Unassembled WGS sequence"/>
</dbReference>
<proteinExistence type="inferred from homology"/>
<comment type="function">
    <text evidence="6 8">DNA-dependent RNA polymerase catalyzes the transcription of DNA into RNA using the four ribonucleoside triphosphates as substrates.</text>
</comment>
<evidence type="ECO:0000256" key="4">
    <source>
        <dbReference type="ARBA" id="ARBA00023163"/>
    </source>
</evidence>
<evidence type="ECO:0000256" key="7">
    <source>
        <dbReference type="RuleBase" id="RU000434"/>
    </source>
</evidence>
<dbReference type="InterPro" id="IPR007641">
    <property type="entry name" value="RNA_pol_Rpb2_7"/>
</dbReference>
<dbReference type="Gene3D" id="2.40.270.10">
    <property type="entry name" value="DNA-directed RNA polymerase, subunit 2, domain 6"/>
    <property type="match status" value="2"/>
</dbReference>
<dbReference type="Gene3D" id="3.90.1100.10">
    <property type="match status" value="2"/>
</dbReference>
<feature type="domain" description="RNA polymerase Rpb2" evidence="12">
    <location>
        <begin position="149"/>
        <end position="260"/>
    </location>
</feature>
<dbReference type="Gene3D" id="3.90.1110.10">
    <property type="entry name" value="RNA polymerase Rpb2, domain 2"/>
    <property type="match status" value="1"/>
</dbReference>
<feature type="region of interest" description="Disordered" evidence="9">
    <location>
        <begin position="1379"/>
        <end position="1446"/>
    </location>
</feature>
<evidence type="ECO:0000256" key="9">
    <source>
        <dbReference type="SAM" id="MobiDB-lite"/>
    </source>
</evidence>
<dbReference type="InterPro" id="IPR037034">
    <property type="entry name" value="RNA_pol_Rpb2_2_sf"/>
</dbReference>
<feature type="compositionally biased region" description="Basic and acidic residues" evidence="9">
    <location>
        <begin position="1379"/>
        <end position="1393"/>
    </location>
</feature>
<dbReference type="Gene3D" id="2.40.50.150">
    <property type="match status" value="1"/>
</dbReference>
<dbReference type="Pfam" id="PF00562">
    <property type="entry name" value="RNA_pol_Rpb2_6"/>
    <property type="match status" value="1"/>
</dbReference>
<feature type="domain" description="RNA polymerase Rpb2" evidence="12">
    <location>
        <begin position="360"/>
        <end position="454"/>
    </location>
</feature>